<accession>A0A0R3PCC8</accession>
<reference evidence="1 2" key="2">
    <citation type="submission" date="2018-11" db="EMBL/GenBank/DDBJ databases">
        <authorList>
            <consortium name="Pathogen Informatics"/>
        </authorList>
    </citation>
    <scope>NUCLEOTIDE SEQUENCE [LARGE SCALE GENOMIC DNA]</scope>
    <source>
        <strain evidence="1 2">Costa Rica</strain>
    </source>
</reference>
<sequence>MFSFSWDPLDVLSHPYLIDTLKIIATHVFRSAADFINRNNPRAQYAARQYNPALPYAGTQQYRSPYAHGARTYTGYSYPGHASSARSYSPYQYGTQYRYAG</sequence>
<name>A0A0R3PCC8_ANGCS</name>
<reference evidence="3" key="1">
    <citation type="submission" date="2017-02" db="UniProtKB">
        <authorList>
            <consortium name="WormBaseParasite"/>
        </authorList>
    </citation>
    <scope>IDENTIFICATION</scope>
</reference>
<proteinExistence type="predicted"/>
<dbReference type="WBParaSite" id="ACOC_0000145801-mRNA-1">
    <property type="protein sequence ID" value="ACOC_0000145801-mRNA-1"/>
    <property type="gene ID" value="ACOC_0000145801"/>
</dbReference>
<evidence type="ECO:0000313" key="1">
    <source>
        <dbReference type="EMBL" id="VDM53044.1"/>
    </source>
</evidence>
<organism evidence="3">
    <name type="scientific">Angiostrongylus costaricensis</name>
    <name type="common">Nematode worm</name>
    <dbReference type="NCBI Taxonomy" id="334426"/>
    <lineage>
        <taxon>Eukaryota</taxon>
        <taxon>Metazoa</taxon>
        <taxon>Ecdysozoa</taxon>
        <taxon>Nematoda</taxon>
        <taxon>Chromadorea</taxon>
        <taxon>Rhabditida</taxon>
        <taxon>Rhabditina</taxon>
        <taxon>Rhabditomorpha</taxon>
        <taxon>Strongyloidea</taxon>
        <taxon>Metastrongylidae</taxon>
        <taxon>Angiostrongylus</taxon>
    </lineage>
</organism>
<dbReference type="EMBL" id="UYYA01000218">
    <property type="protein sequence ID" value="VDM53044.1"/>
    <property type="molecule type" value="Genomic_DNA"/>
</dbReference>
<keyword evidence="2" id="KW-1185">Reference proteome</keyword>
<evidence type="ECO:0000313" key="3">
    <source>
        <dbReference type="WBParaSite" id="ACOC_0000145801-mRNA-1"/>
    </source>
</evidence>
<dbReference type="AlphaFoldDB" id="A0A0R3PCC8"/>
<dbReference type="Proteomes" id="UP000267027">
    <property type="component" value="Unassembled WGS sequence"/>
</dbReference>
<protein>
    <submittedName>
        <fullName evidence="1 3">Uncharacterized protein</fullName>
    </submittedName>
</protein>
<gene>
    <name evidence="1" type="ORF">ACOC_LOCUS1459</name>
</gene>
<evidence type="ECO:0000313" key="2">
    <source>
        <dbReference type="Proteomes" id="UP000267027"/>
    </source>
</evidence>